<sequence>MVVEVERGWRLSSTRRTLPGVANYKEPCTKVLSEGSEEW</sequence>
<dbReference type="AlphaFoldDB" id="A0A804HRV1"/>
<evidence type="ECO:0000313" key="3">
    <source>
        <dbReference type="Proteomes" id="UP000012960"/>
    </source>
</evidence>
<dbReference type="Gramene" id="Ma01_t08780.1">
    <property type="protein sequence ID" value="Ma01_p08780.1"/>
    <property type="gene ID" value="Ma01_g08780"/>
</dbReference>
<reference evidence="2" key="2">
    <citation type="submission" date="2021-05" db="UniProtKB">
        <authorList>
            <consortium name="EnsemblPlants"/>
        </authorList>
    </citation>
    <scope>IDENTIFICATION</scope>
    <source>
        <strain evidence="2">subsp. malaccensis</strain>
    </source>
</reference>
<accession>A0A804HRV1</accession>
<name>A0A804HRV1_MUSAM</name>
<dbReference type="EMBL" id="HG996466">
    <property type="protein sequence ID" value="CAG1858965.1"/>
    <property type="molecule type" value="Genomic_DNA"/>
</dbReference>
<reference evidence="1" key="1">
    <citation type="submission" date="2021-03" db="EMBL/GenBank/DDBJ databases">
        <authorList>
            <consortium name="Genoscope - CEA"/>
            <person name="William W."/>
        </authorList>
    </citation>
    <scope>NUCLEOTIDE SEQUENCE</scope>
    <source>
        <strain evidence="1">Doubled-haploid Pahang</strain>
    </source>
</reference>
<evidence type="ECO:0000313" key="1">
    <source>
        <dbReference type="EMBL" id="CAG1858965.1"/>
    </source>
</evidence>
<gene>
    <name evidence="1" type="ORF">GSMUA_292600.1</name>
</gene>
<protein>
    <submittedName>
        <fullName evidence="1">(wild Malaysian banana) hypothetical protein</fullName>
    </submittedName>
</protein>
<proteinExistence type="predicted"/>
<organism evidence="2 3">
    <name type="scientific">Musa acuminata subsp. malaccensis</name>
    <name type="common">Wild banana</name>
    <name type="synonym">Musa malaccensis</name>
    <dbReference type="NCBI Taxonomy" id="214687"/>
    <lineage>
        <taxon>Eukaryota</taxon>
        <taxon>Viridiplantae</taxon>
        <taxon>Streptophyta</taxon>
        <taxon>Embryophyta</taxon>
        <taxon>Tracheophyta</taxon>
        <taxon>Spermatophyta</taxon>
        <taxon>Magnoliopsida</taxon>
        <taxon>Liliopsida</taxon>
        <taxon>Zingiberales</taxon>
        <taxon>Musaceae</taxon>
        <taxon>Musa</taxon>
    </lineage>
</organism>
<dbReference type="InParanoid" id="A0A804HRV1"/>
<dbReference type="EnsemblPlants" id="Ma01_t08780.1">
    <property type="protein sequence ID" value="Ma01_p08780.1"/>
    <property type="gene ID" value="Ma01_g08780"/>
</dbReference>
<keyword evidence="3" id="KW-1185">Reference proteome</keyword>
<dbReference type="Proteomes" id="UP000012960">
    <property type="component" value="Unplaced"/>
</dbReference>
<evidence type="ECO:0000313" key="2">
    <source>
        <dbReference type="EnsemblPlants" id="Ma01_p08780.1"/>
    </source>
</evidence>